<feature type="domain" description="HTH luxR-type" evidence="4">
    <location>
        <begin position="173"/>
        <end position="238"/>
    </location>
</feature>
<evidence type="ECO:0000313" key="6">
    <source>
        <dbReference type="EMBL" id="UWQ59086.1"/>
    </source>
</evidence>
<dbReference type="InterPro" id="IPR036388">
    <property type="entry name" value="WH-like_DNA-bd_sf"/>
</dbReference>
<dbReference type="Gene3D" id="1.10.10.10">
    <property type="entry name" value="Winged helix-like DNA-binding domain superfamily/Winged helix DNA-binding domain"/>
    <property type="match status" value="1"/>
</dbReference>
<dbReference type="InterPro" id="IPR000792">
    <property type="entry name" value="Tscrpt_reg_LuxR_C"/>
</dbReference>
<dbReference type="EMBL" id="CP081078">
    <property type="protein sequence ID" value="UWQ59086.1"/>
    <property type="molecule type" value="Genomic_DNA"/>
</dbReference>
<name>A0A9Q9LX58_LEICA</name>
<protein>
    <submittedName>
        <fullName evidence="5">Helix-turn-helix transcriptional regulator</fullName>
    </submittedName>
</protein>
<gene>
    <name evidence="5" type="ORF">K3721_02815</name>
    <name evidence="6" type="ORF">K3722_02830</name>
</gene>
<dbReference type="EMBL" id="CP081070">
    <property type="protein sequence ID" value="UWQ54485.1"/>
    <property type="molecule type" value="Genomic_DNA"/>
</dbReference>
<evidence type="ECO:0000256" key="3">
    <source>
        <dbReference type="ARBA" id="ARBA00023163"/>
    </source>
</evidence>
<evidence type="ECO:0000256" key="2">
    <source>
        <dbReference type="ARBA" id="ARBA00023125"/>
    </source>
</evidence>
<keyword evidence="1" id="KW-0805">Transcription regulation</keyword>
<dbReference type="SUPFAM" id="SSF46894">
    <property type="entry name" value="C-terminal effector domain of the bipartite response regulators"/>
    <property type="match status" value="1"/>
</dbReference>
<keyword evidence="2" id="KW-0238">DNA-binding</keyword>
<dbReference type="InterPro" id="IPR016032">
    <property type="entry name" value="Sig_transdc_resp-reg_C-effctor"/>
</dbReference>
<dbReference type="PRINTS" id="PR00038">
    <property type="entry name" value="HTHLUXR"/>
</dbReference>
<proteinExistence type="predicted"/>
<dbReference type="AlphaFoldDB" id="A0A9Q9LX58"/>
<dbReference type="Proteomes" id="UP001058713">
    <property type="component" value="Chromosome"/>
</dbReference>
<keyword evidence="3" id="KW-0804">Transcription</keyword>
<dbReference type="GO" id="GO:0006355">
    <property type="term" value="P:regulation of DNA-templated transcription"/>
    <property type="evidence" value="ECO:0007669"/>
    <property type="project" value="InterPro"/>
</dbReference>
<dbReference type="KEGG" id="lcae:K3721_02815"/>
<accession>A0A9Q9LX58</accession>
<organism evidence="5 8">
    <name type="scientific">Leisingera caerulea</name>
    <name type="common">Phaeobacter caeruleus</name>
    <dbReference type="NCBI Taxonomy" id="506591"/>
    <lineage>
        <taxon>Bacteria</taxon>
        <taxon>Pseudomonadati</taxon>
        <taxon>Pseudomonadota</taxon>
        <taxon>Alphaproteobacteria</taxon>
        <taxon>Rhodobacterales</taxon>
        <taxon>Roseobacteraceae</taxon>
        <taxon>Leisingera</taxon>
    </lineage>
</organism>
<sequence length="242" mass="26995">MDLYERFMSARTSADRWRIANEVMASLGAIALNVAEIEIKTRKLLWMRSSMTREFLSEYAQQKFYEVDQFVAGIALPFYPSLHVTGTLERATAPSRRHLDFNWTAWDMGYTLAYAMRFAGSCPGTSKTVVFCAGEKASEFTAEQFEKIRQAGTAVAAFICVPGQGEEYLDFPDQEPGKVLSGREKQMLALLAAGYLNTRIAHELGVAEVTVRKTLLSARRKLGAKTREEALAIAVRAGLLDF</sequence>
<evidence type="ECO:0000313" key="8">
    <source>
        <dbReference type="Proteomes" id="UP001058713"/>
    </source>
</evidence>
<evidence type="ECO:0000259" key="4">
    <source>
        <dbReference type="PROSITE" id="PS50043"/>
    </source>
</evidence>
<keyword evidence="7" id="KW-1185">Reference proteome</keyword>
<dbReference type="Proteomes" id="UP001058184">
    <property type="component" value="Chromosome"/>
</dbReference>
<dbReference type="PANTHER" id="PTHR44688">
    <property type="entry name" value="DNA-BINDING TRANSCRIPTIONAL ACTIVATOR DEVR_DOSR"/>
    <property type="match status" value="1"/>
</dbReference>
<evidence type="ECO:0000256" key="1">
    <source>
        <dbReference type="ARBA" id="ARBA00023015"/>
    </source>
</evidence>
<dbReference type="PROSITE" id="PS50043">
    <property type="entry name" value="HTH_LUXR_2"/>
    <property type="match status" value="1"/>
</dbReference>
<dbReference type="GO" id="GO:0003677">
    <property type="term" value="F:DNA binding"/>
    <property type="evidence" value="ECO:0007669"/>
    <property type="project" value="UniProtKB-KW"/>
</dbReference>
<dbReference type="CDD" id="cd06170">
    <property type="entry name" value="LuxR_C_like"/>
    <property type="match status" value="1"/>
</dbReference>
<dbReference type="PANTHER" id="PTHR44688:SF16">
    <property type="entry name" value="DNA-BINDING TRANSCRIPTIONAL ACTIVATOR DEVR_DOSR"/>
    <property type="match status" value="1"/>
</dbReference>
<dbReference type="SMART" id="SM00421">
    <property type="entry name" value="HTH_LUXR"/>
    <property type="match status" value="1"/>
</dbReference>
<evidence type="ECO:0000313" key="5">
    <source>
        <dbReference type="EMBL" id="UWQ54485.1"/>
    </source>
</evidence>
<dbReference type="RefSeq" id="WP_027235228.1">
    <property type="nucleotide sequence ID" value="NZ_CP081064.1"/>
</dbReference>
<evidence type="ECO:0000313" key="7">
    <source>
        <dbReference type="Proteomes" id="UP001058184"/>
    </source>
</evidence>
<dbReference type="Pfam" id="PF00196">
    <property type="entry name" value="GerE"/>
    <property type="match status" value="1"/>
</dbReference>
<reference evidence="5" key="1">
    <citation type="submission" date="2021-08" db="EMBL/GenBank/DDBJ databases">
        <authorList>
            <person name="Nwanade C."/>
            <person name="Wang M."/>
            <person name="Masoudi A."/>
            <person name="Yu Z."/>
            <person name="Liu J."/>
        </authorList>
    </citation>
    <scope>NUCLEOTIDE SEQUENCE</scope>
    <source>
        <strain evidence="5">S122</strain>
        <strain evidence="6">S141</strain>
    </source>
</reference>